<evidence type="ECO:0000256" key="2">
    <source>
        <dbReference type="SAM" id="MobiDB-lite"/>
    </source>
</evidence>
<dbReference type="InterPro" id="IPR039539">
    <property type="entry name" value="Ras_GTPase_bind_prot"/>
</dbReference>
<evidence type="ECO:0000313" key="4">
    <source>
        <dbReference type="EMBL" id="GER56870.1"/>
    </source>
</evidence>
<dbReference type="NCBIfam" id="TIGR01640">
    <property type="entry name" value="F_box_assoc_1"/>
    <property type="match status" value="1"/>
</dbReference>
<dbReference type="InterPro" id="IPR013187">
    <property type="entry name" value="F-box-assoc_dom_typ3"/>
</dbReference>
<dbReference type="Proteomes" id="UP000325081">
    <property type="component" value="Unassembled WGS sequence"/>
</dbReference>
<dbReference type="InterPro" id="IPR036047">
    <property type="entry name" value="F-box-like_dom_sf"/>
</dbReference>
<dbReference type="SUPFAM" id="SSF81383">
    <property type="entry name" value="F-box domain"/>
    <property type="match status" value="1"/>
</dbReference>
<dbReference type="CDD" id="cd00780">
    <property type="entry name" value="NTF2"/>
    <property type="match status" value="1"/>
</dbReference>
<accession>A0A5A7RI79</accession>
<feature type="domain" description="NTF2" evidence="3">
    <location>
        <begin position="16"/>
        <end position="132"/>
    </location>
</feature>
<keyword evidence="5" id="KW-1185">Reference proteome</keyword>
<dbReference type="InterPro" id="IPR017451">
    <property type="entry name" value="F-box-assoc_interact_dom"/>
</dbReference>
<dbReference type="GO" id="GO:0003729">
    <property type="term" value="F:mRNA binding"/>
    <property type="evidence" value="ECO:0007669"/>
    <property type="project" value="TreeGrafter"/>
</dbReference>
<feature type="region of interest" description="Disordered" evidence="2">
    <location>
        <begin position="289"/>
        <end position="310"/>
    </location>
</feature>
<dbReference type="PANTHER" id="PTHR10693:SF20">
    <property type="entry name" value="AT27578P"/>
    <property type="match status" value="1"/>
</dbReference>
<evidence type="ECO:0000256" key="1">
    <source>
        <dbReference type="ARBA" id="ARBA00022884"/>
    </source>
</evidence>
<dbReference type="EMBL" id="BKCP01012737">
    <property type="protein sequence ID" value="GER56870.1"/>
    <property type="molecule type" value="Genomic_DNA"/>
</dbReference>
<protein>
    <submittedName>
        <fullName evidence="4">Nuclear transport factor 2 family protein</fullName>
    </submittedName>
</protein>
<dbReference type="InterPro" id="IPR032710">
    <property type="entry name" value="NTF2-like_dom_sf"/>
</dbReference>
<evidence type="ECO:0000259" key="3">
    <source>
        <dbReference type="PROSITE" id="PS50177"/>
    </source>
</evidence>
<comment type="caution">
    <text evidence="4">The sequence shown here is derived from an EMBL/GenBank/DDBJ whole genome shotgun (WGS) entry which is preliminary data.</text>
</comment>
<dbReference type="InterPro" id="IPR001810">
    <property type="entry name" value="F-box_dom"/>
</dbReference>
<evidence type="ECO:0000313" key="5">
    <source>
        <dbReference type="Proteomes" id="UP000325081"/>
    </source>
</evidence>
<feature type="region of interest" description="Disordered" evidence="2">
    <location>
        <begin position="405"/>
        <end position="425"/>
    </location>
</feature>
<dbReference type="Gene3D" id="3.10.450.50">
    <property type="match status" value="1"/>
</dbReference>
<name>A0A5A7RI79_STRAF</name>
<dbReference type="Pfam" id="PF08268">
    <property type="entry name" value="FBA_3"/>
    <property type="match status" value="1"/>
</dbReference>
<dbReference type="OrthoDB" id="339151at2759"/>
<dbReference type="InterPro" id="IPR018222">
    <property type="entry name" value="Nuclear_transport_factor_2_euk"/>
</dbReference>
<reference evidence="5" key="1">
    <citation type="journal article" date="2019" name="Curr. Biol.">
        <title>Genome Sequence of Striga asiatica Provides Insight into the Evolution of Plant Parasitism.</title>
        <authorList>
            <person name="Yoshida S."/>
            <person name="Kim S."/>
            <person name="Wafula E.K."/>
            <person name="Tanskanen J."/>
            <person name="Kim Y.M."/>
            <person name="Honaas L."/>
            <person name="Yang Z."/>
            <person name="Spallek T."/>
            <person name="Conn C.E."/>
            <person name="Ichihashi Y."/>
            <person name="Cheong K."/>
            <person name="Cui S."/>
            <person name="Der J.P."/>
            <person name="Gundlach H."/>
            <person name="Jiao Y."/>
            <person name="Hori C."/>
            <person name="Ishida J.K."/>
            <person name="Kasahara H."/>
            <person name="Kiba T."/>
            <person name="Kim M.S."/>
            <person name="Koo N."/>
            <person name="Laohavisit A."/>
            <person name="Lee Y.H."/>
            <person name="Lumba S."/>
            <person name="McCourt P."/>
            <person name="Mortimer J.C."/>
            <person name="Mutuku J.M."/>
            <person name="Nomura T."/>
            <person name="Sasaki-Sekimoto Y."/>
            <person name="Seto Y."/>
            <person name="Wang Y."/>
            <person name="Wakatake T."/>
            <person name="Sakakibara H."/>
            <person name="Demura T."/>
            <person name="Yamaguchi S."/>
            <person name="Yoneyama K."/>
            <person name="Manabe R.I."/>
            <person name="Nelson D.C."/>
            <person name="Schulman A.H."/>
            <person name="Timko M.P."/>
            <person name="dePamphilis C.W."/>
            <person name="Choi D."/>
            <person name="Shirasu K."/>
        </authorList>
    </citation>
    <scope>NUCLEOTIDE SEQUENCE [LARGE SCALE GENOMIC DNA]</scope>
    <source>
        <strain evidence="5">cv. UVA1</strain>
    </source>
</reference>
<dbReference type="Pfam" id="PF00646">
    <property type="entry name" value="F-box"/>
    <property type="match status" value="1"/>
</dbReference>
<gene>
    <name evidence="4" type="ORF">STAS_34616</name>
</gene>
<dbReference type="InterPro" id="IPR002075">
    <property type="entry name" value="NTF2_dom"/>
</dbReference>
<dbReference type="GO" id="GO:0005829">
    <property type="term" value="C:cytosol"/>
    <property type="evidence" value="ECO:0007669"/>
    <property type="project" value="TreeGrafter"/>
</dbReference>
<dbReference type="Pfam" id="PF02136">
    <property type="entry name" value="NTF2"/>
    <property type="match status" value="1"/>
</dbReference>
<proteinExistence type="predicted"/>
<organism evidence="4 5">
    <name type="scientific">Striga asiatica</name>
    <name type="common">Asiatic witchweed</name>
    <name type="synonym">Buchnera asiatica</name>
    <dbReference type="NCBI Taxonomy" id="4170"/>
    <lineage>
        <taxon>Eukaryota</taxon>
        <taxon>Viridiplantae</taxon>
        <taxon>Streptophyta</taxon>
        <taxon>Embryophyta</taxon>
        <taxon>Tracheophyta</taxon>
        <taxon>Spermatophyta</taxon>
        <taxon>Magnoliopsida</taxon>
        <taxon>eudicotyledons</taxon>
        <taxon>Gunneridae</taxon>
        <taxon>Pentapetalae</taxon>
        <taxon>asterids</taxon>
        <taxon>lamiids</taxon>
        <taxon>Lamiales</taxon>
        <taxon>Orobanchaceae</taxon>
        <taxon>Buchnereae</taxon>
        <taxon>Striga</taxon>
    </lineage>
</organism>
<dbReference type="PANTHER" id="PTHR10693">
    <property type="entry name" value="RAS GTPASE-ACTIVATING PROTEIN-BINDING PROTEIN"/>
    <property type="match status" value="1"/>
</dbReference>
<sequence>MADAVGYQQTFSAQIVGRVFVEKYYTILHSSPELAYKFYQDKSIIGRVEEDDSMSVTTTCQAIKEKIVSLNYGDLRVEIKSVDSLESFVGEVLVVVTGHLVGHDNVVKSFTQHFILAPQDNGYFVLSDLLRYVDIVNGKPTLGSDIVGRPITTQGNPTPSVHFSFLVLSIALRVNIEESAIEDEVYSPSEDGDGVFFGGVKVPRSDFADELMRLKGAAASFSSPPMDPGKATLDSGQNQKANYCSIYMRRPPKNAIETSLEDVFKKFGLTLTLKYRNEARSKRPMHLKGAAASFSPPPVDPGKATLNSGHNQRERFGTHRLGNIGGGSGYNKRFKLTSFCPIKENPNLKEEWSLPNSETSLVLLRLPAKHIAVCRCVCSSWLSLTTSPKFISAQLDHARSESDPQVLFHDSSPLPDRDNNPLKPPQSGLVCSSPDTLIIGSINGLICSAGNWMYRSWPTPNDIWIWNPSTGLSKKLPMGIHELCRFSNYQATFAFCWDEESDVYKVVRIISKKWEETLAEVWSSDNNSWEEIDLTNHPSFYHPSHHVNVVPTTSCNVFVGNSPHWAVLDYYGNPFIISFDVKTNKLKRSYFPPLLSFDREKIAGRITNGLHHLILTNWMGKLAVLDAVDYLSADDEYDKLVEAFSDTERTKEIYWLWTMEANGHWIRSCLFSFGFDFHYSLNSVGGGKFMLLDRYSDIAFYDIVERRVIRTYGVPSPFPCISLGFDFVGSLVSIEGSEPIGNDDFSKLITLTWPSHLQMNLSGNKHPKQLFMLPEDCNKFYDDAMERDPGESAVPAPFWECQNHFTPFGIFSWR</sequence>
<dbReference type="PROSITE" id="PS50177">
    <property type="entry name" value="NTF2_DOMAIN"/>
    <property type="match status" value="1"/>
</dbReference>
<dbReference type="FunFam" id="3.10.450.50:FF:000003">
    <property type="entry name" value="Nuclear transport factor 2 family protein"/>
    <property type="match status" value="1"/>
</dbReference>
<dbReference type="GO" id="GO:1990904">
    <property type="term" value="C:ribonucleoprotein complex"/>
    <property type="evidence" value="ECO:0007669"/>
    <property type="project" value="TreeGrafter"/>
</dbReference>
<dbReference type="SUPFAM" id="SSF54427">
    <property type="entry name" value="NTF2-like"/>
    <property type="match status" value="1"/>
</dbReference>
<dbReference type="AlphaFoldDB" id="A0A5A7RI79"/>
<keyword evidence="1" id="KW-0694">RNA-binding</keyword>